<dbReference type="InterPro" id="IPR002823">
    <property type="entry name" value="DUF112_TM"/>
</dbReference>
<name>A0ABS1QPE0_9GAMM</name>
<feature type="transmembrane region" description="Helical" evidence="1">
    <location>
        <begin position="15"/>
        <end position="44"/>
    </location>
</feature>
<feature type="transmembrane region" description="Helical" evidence="1">
    <location>
        <begin position="384"/>
        <end position="402"/>
    </location>
</feature>
<protein>
    <submittedName>
        <fullName evidence="3">Tripartite tricarboxylate transporter permease</fullName>
    </submittedName>
</protein>
<dbReference type="EMBL" id="JAERTZ010000008">
    <property type="protein sequence ID" value="MBL1376351.1"/>
    <property type="molecule type" value="Genomic_DNA"/>
</dbReference>
<feature type="transmembrane region" description="Helical" evidence="1">
    <location>
        <begin position="104"/>
        <end position="130"/>
    </location>
</feature>
<feature type="transmembrane region" description="Helical" evidence="1">
    <location>
        <begin position="166"/>
        <end position="185"/>
    </location>
</feature>
<evidence type="ECO:0000313" key="3">
    <source>
        <dbReference type="EMBL" id="MBL1376351.1"/>
    </source>
</evidence>
<comment type="caution">
    <text evidence="3">The sequence shown here is derived from an EMBL/GenBank/DDBJ whole genome shotgun (WGS) entry which is preliminary data.</text>
</comment>
<evidence type="ECO:0000259" key="2">
    <source>
        <dbReference type="Pfam" id="PF01970"/>
    </source>
</evidence>
<feature type="transmembrane region" description="Helical" evidence="1">
    <location>
        <begin position="431"/>
        <end position="447"/>
    </location>
</feature>
<keyword evidence="1" id="KW-1133">Transmembrane helix</keyword>
<feature type="domain" description="DUF112" evidence="2">
    <location>
        <begin position="15"/>
        <end position="436"/>
    </location>
</feature>
<dbReference type="PANTHER" id="PTHR35342">
    <property type="entry name" value="TRICARBOXYLIC TRANSPORT PROTEIN"/>
    <property type="match status" value="1"/>
</dbReference>
<feature type="transmembrane region" description="Helical" evidence="1">
    <location>
        <begin position="467"/>
        <end position="484"/>
    </location>
</feature>
<dbReference type="RefSeq" id="WP_202082313.1">
    <property type="nucleotide sequence ID" value="NZ_JAERTZ010000008.1"/>
</dbReference>
<keyword evidence="1" id="KW-0472">Membrane</keyword>
<gene>
    <name evidence="3" type="ORF">JKV55_03250</name>
</gene>
<dbReference type="Pfam" id="PF01970">
    <property type="entry name" value="TctA"/>
    <property type="match status" value="1"/>
</dbReference>
<sequence>MLMTGILSVFTPEALLLIFGGTLVGIMMGAIPGLTVTMGVALFLPVTFGMAPVEGISLLLGLYIGGTSGGLISAILLKIPGTPASIATTFDGHPMAARGEAGRALGIGIVYSFLGGVLSLLVLFFVSPWLADVALQFGPYEYFAIALFSLTLVAGLSGGSLVRGMIAALMGLTIAFVGMAPITAYPRFTFGLSELDGGIGMLPALIGLFAVAQVLEQAESRKAQETLQVAGYRIRGFGFSLREFLGQGGNLLRSSAIGTGIGILPGLGGAVCNILAYGAARKRAPDRERFGQGAMGGIVASESSNNASTGGALVPLLTLGIPGDNTTAILLAGFMIHGITPGPLLFDTDAVLVYGIFTALLIAYAFMLVMMFGGMRGFVRILAVPKHILLPVIMAVCVIGAYGLNNRLFDVWTMLAFGVLGFLMKKASLPTTPLLLGFILGPIIEVNLRRGLMMSRGDFTPFVTETISGALLALTLAVVGYTLYREWGQLRRRRLLTHQAGSGLPNQE</sequence>
<organism evidence="3 4">
    <name type="scientific">Zobellella iuensis</name>
    <dbReference type="NCBI Taxonomy" id="2803811"/>
    <lineage>
        <taxon>Bacteria</taxon>
        <taxon>Pseudomonadati</taxon>
        <taxon>Pseudomonadota</taxon>
        <taxon>Gammaproteobacteria</taxon>
        <taxon>Aeromonadales</taxon>
        <taxon>Aeromonadaceae</taxon>
        <taxon>Zobellella</taxon>
    </lineage>
</organism>
<feature type="transmembrane region" description="Helical" evidence="1">
    <location>
        <begin position="142"/>
        <end position="159"/>
    </location>
</feature>
<dbReference type="PANTHER" id="PTHR35342:SF5">
    <property type="entry name" value="TRICARBOXYLIC TRANSPORT PROTEIN"/>
    <property type="match status" value="1"/>
</dbReference>
<keyword evidence="4" id="KW-1185">Reference proteome</keyword>
<accession>A0ABS1QPE0</accession>
<evidence type="ECO:0000313" key="4">
    <source>
        <dbReference type="Proteomes" id="UP000638570"/>
    </source>
</evidence>
<feature type="transmembrane region" description="Helical" evidence="1">
    <location>
        <begin position="352"/>
        <end position="372"/>
    </location>
</feature>
<keyword evidence="1" id="KW-0812">Transmembrane</keyword>
<evidence type="ECO:0000256" key="1">
    <source>
        <dbReference type="SAM" id="Phobius"/>
    </source>
</evidence>
<reference evidence="4" key="1">
    <citation type="submission" date="2021-01" db="EMBL/GenBank/DDBJ databases">
        <title>Genome public.</title>
        <authorList>
            <person name="Liu C."/>
            <person name="Sun Q."/>
        </authorList>
    </citation>
    <scope>NUCLEOTIDE SEQUENCE [LARGE SCALE GENOMIC DNA]</scope>
    <source>
        <strain evidence="4">CGMCC 1.18722</strain>
    </source>
</reference>
<dbReference type="Proteomes" id="UP000638570">
    <property type="component" value="Unassembled WGS sequence"/>
</dbReference>
<proteinExistence type="predicted"/>
<feature type="transmembrane region" description="Helical" evidence="1">
    <location>
        <begin position="56"/>
        <end position="77"/>
    </location>
</feature>